<proteinExistence type="predicted"/>
<reference evidence="2" key="1">
    <citation type="submission" date="2020-11" db="EMBL/GenBank/DDBJ databases">
        <authorList>
            <person name="Whiteford S."/>
        </authorList>
    </citation>
    <scope>NUCLEOTIDE SEQUENCE</scope>
</reference>
<evidence type="ECO:0000313" key="2">
    <source>
        <dbReference type="EMBL" id="CAG9137626.1"/>
    </source>
</evidence>
<dbReference type="PANTHER" id="PTHR33053">
    <property type="entry name" value="PROTEIN, PUTATIVE-RELATED"/>
    <property type="match status" value="1"/>
</dbReference>
<feature type="compositionally biased region" description="Polar residues" evidence="1">
    <location>
        <begin position="73"/>
        <end position="83"/>
    </location>
</feature>
<protein>
    <submittedName>
        <fullName evidence="2">(diamondback moth) hypothetical protein</fullName>
    </submittedName>
</protein>
<comment type="caution">
    <text evidence="2">The sequence shown here is derived from an EMBL/GenBank/DDBJ whole genome shotgun (WGS) entry which is preliminary data.</text>
</comment>
<feature type="region of interest" description="Disordered" evidence="1">
    <location>
        <begin position="103"/>
        <end position="122"/>
    </location>
</feature>
<sequence length="699" mass="80067">MKRLDTWSKQKKTGAVKKRIRQECRTLLKCINSGTNDESSGCDKTGLHSVFPVTAGNSEELSQIQNINSSSSDTCNIGQVQENSPHEHDGSVQKQEINQDFFDSFPLSESENEEKEEEISKTESEIEKITSLTKKIKSWSIKNNISHIALKELLSILNEGYVSDKLMLPKDPRTVLQTPTEICVKDIGGGQYWHHGLSESLIKVIEELTPTPDIIEVSFNFDGLPIFKSAKKEFWPILANVEGNIFTVGIYYGTGKPKNLEEYLEDFVTEIKSLIFNGIDINGKRVFIKIKCFICDSPARAFIKGVCNFNGRHGCLKCTTVGEYSHTSHTVVFSAKEAPPRTNENFRNKSYGPHHKVDSPLLQLPIDMIEDFPVADSLHLIDLGIMKRLLVGWRDGNFGTYLTKLCARDIEILDTFLNKCKLPSEIHRVVRTIDCLAYWKGSEFRTFFYYLSVIILPDILRADVVEHFLSVFCAITICSCECYTKLLPLAREMLKHFVDQYKYYYGSHYITSNVHNLLHIVDEVQKFGPLHQFNAYPFENHLYTIKRMLRQGNKPLAQVAKRICEIDKNNALVTAKTTNDVPYMTTREKKHVLHMKDYEISLKAQDKYLMTHNEDIFELKELMVSDSGNEFSLRGHVYLNKDVIFDTPIKSSILSMYKIKQPYVVSDDVRVISPFEIKCKLVCVSHKNMLYFLPLIHTL</sequence>
<dbReference type="AlphaFoldDB" id="A0A8S4GAC2"/>
<keyword evidence="3" id="KW-1185">Reference proteome</keyword>
<gene>
    <name evidence="2" type="ORF">PLXY2_LOCUS15884</name>
</gene>
<organism evidence="2 3">
    <name type="scientific">Plutella xylostella</name>
    <name type="common">Diamondback moth</name>
    <name type="synonym">Plutella maculipennis</name>
    <dbReference type="NCBI Taxonomy" id="51655"/>
    <lineage>
        <taxon>Eukaryota</taxon>
        <taxon>Metazoa</taxon>
        <taxon>Ecdysozoa</taxon>
        <taxon>Arthropoda</taxon>
        <taxon>Hexapoda</taxon>
        <taxon>Insecta</taxon>
        <taxon>Pterygota</taxon>
        <taxon>Neoptera</taxon>
        <taxon>Endopterygota</taxon>
        <taxon>Lepidoptera</taxon>
        <taxon>Glossata</taxon>
        <taxon>Ditrysia</taxon>
        <taxon>Yponomeutoidea</taxon>
        <taxon>Plutellidae</taxon>
        <taxon>Plutella</taxon>
    </lineage>
</organism>
<evidence type="ECO:0000256" key="1">
    <source>
        <dbReference type="SAM" id="MobiDB-lite"/>
    </source>
</evidence>
<dbReference type="Proteomes" id="UP000653454">
    <property type="component" value="Unassembled WGS sequence"/>
</dbReference>
<dbReference type="PANTHER" id="PTHR33053:SF9">
    <property type="entry name" value="AGAP000105-PA"/>
    <property type="match status" value="1"/>
</dbReference>
<dbReference type="EMBL" id="CAJHNJ030000369">
    <property type="protein sequence ID" value="CAG9137626.1"/>
    <property type="molecule type" value="Genomic_DNA"/>
</dbReference>
<accession>A0A8S4GAC2</accession>
<evidence type="ECO:0000313" key="3">
    <source>
        <dbReference type="Proteomes" id="UP000653454"/>
    </source>
</evidence>
<name>A0A8S4GAC2_PLUXY</name>
<feature type="region of interest" description="Disordered" evidence="1">
    <location>
        <begin position="72"/>
        <end position="92"/>
    </location>
</feature>